<organism evidence="4 5">
    <name type="scientific">Lingula anatina</name>
    <name type="common">Brachiopod</name>
    <name type="synonym">Lingula unguis</name>
    <dbReference type="NCBI Taxonomy" id="7574"/>
    <lineage>
        <taxon>Eukaryota</taxon>
        <taxon>Metazoa</taxon>
        <taxon>Spiralia</taxon>
        <taxon>Lophotrochozoa</taxon>
        <taxon>Brachiopoda</taxon>
        <taxon>Linguliformea</taxon>
        <taxon>Lingulata</taxon>
        <taxon>Lingulida</taxon>
        <taxon>Linguloidea</taxon>
        <taxon>Lingulidae</taxon>
        <taxon>Lingula</taxon>
    </lineage>
</organism>
<dbReference type="PANTHER" id="PTHR24180:SF45">
    <property type="entry name" value="POLY [ADP-RIBOSE] POLYMERASE TANKYRASE"/>
    <property type="match status" value="1"/>
</dbReference>
<keyword evidence="2 3" id="KW-0040">ANK repeat</keyword>
<reference evidence="5" key="1">
    <citation type="submission" date="2025-08" db="UniProtKB">
        <authorList>
            <consortium name="RefSeq"/>
        </authorList>
    </citation>
    <scope>IDENTIFICATION</scope>
    <source>
        <tissue evidence="5">Gonads</tissue>
    </source>
</reference>
<sequence length="222" mass="24573">MGQEPSKQLRKAINENDITRVKNILSYAGTNAKDLCEEPFELTNCLSFWPKYSNALHYALYKGHLEILELILKAGANVNSTAVDLGWTPLHVCGRYNLVDAAKLLLSHGADLYAFDNKGRYPIHSACMSPYVFDTSPIVELFLASAPSGPIEYAGAKDFSGKTPLHEAARSQKVVVIGVLKRAGVDTEVKCSKGLTPRDEGKWYPWVLQALDEDVKEDMEKV</sequence>
<dbReference type="RefSeq" id="XP_013410308.1">
    <property type="nucleotide sequence ID" value="XM_013554854.1"/>
</dbReference>
<dbReference type="InParanoid" id="A0A1S3JIW0"/>
<dbReference type="KEGG" id="lak:106173657"/>
<keyword evidence="1" id="KW-0677">Repeat</keyword>
<evidence type="ECO:0000256" key="1">
    <source>
        <dbReference type="ARBA" id="ARBA00022737"/>
    </source>
</evidence>
<dbReference type="InterPro" id="IPR002110">
    <property type="entry name" value="Ankyrin_rpt"/>
</dbReference>
<dbReference type="InterPro" id="IPR051637">
    <property type="entry name" value="Ank_repeat_dom-contain_49"/>
</dbReference>
<proteinExistence type="predicted"/>
<dbReference type="PROSITE" id="PS50297">
    <property type="entry name" value="ANK_REP_REGION"/>
    <property type="match status" value="3"/>
</dbReference>
<gene>
    <name evidence="5" type="primary">LOC106173657</name>
</gene>
<dbReference type="PROSITE" id="PS50088">
    <property type="entry name" value="ANK_REPEAT"/>
    <property type="match status" value="3"/>
</dbReference>
<accession>A0A1S3JIW0</accession>
<dbReference type="Gene3D" id="1.25.40.20">
    <property type="entry name" value="Ankyrin repeat-containing domain"/>
    <property type="match status" value="2"/>
</dbReference>
<dbReference type="GeneID" id="106173657"/>
<dbReference type="SMART" id="SM00248">
    <property type="entry name" value="ANK"/>
    <property type="match status" value="4"/>
</dbReference>
<protein>
    <submittedName>
        <fullName evidence="5">Tankyrase-1-like</fullName>
    </submittedName>
</protein>
<dbReference type="SUPFAM" id="SSF48403">
    <property type="entry name" value="Ankyrin repeat"/>
    <property type="match status" value="1"/>
</dbReference>
<evidence type="ECO:0000313" key="5">
    <source>
        <dbReference type="RefSeq" id="XP_013410308.1"/>
    </source>
</evidence>
<dbReference type="PANTHER" id="PTHR24180">
    <property type="entry name" value="CYCLIN-DEPENDENT KINASE INHIBITOR 2C-RELATED"/>
    <property type="match status" value="1"/>
</dbReference>
<dbReference type="Proteomes" id="UP000085678">
    <property type="component" value="Unplaced"/>
</dbReference>
<name>A0A1S3JIW0_LINAN</name>
<feature type="repeat" description="ANK" evidence="3">
    <location>
        <begin position="85"/>
        <end position="117"/>
    </location>
</feature>
<evidence type="ECO:0000256" key="2">
    <source>
        <dbReference type="ARBA" id="ARBA00023043"/>
    </source>
</evidence>
<feature type="repeat" description="ANK" evidence="3">
    <location>
        <begin position="51"/>
        <end position="83"/>
    </location>
</feature>
<dbReference type="STRING" id="7574.A0A1S3JIW0"/>
<dbReference type="OrthoDB" id="10038642at2759"/>
<dbReference type="Pfam" id="PF12796">
    <property type="entry name" value="Ank_2"/>
    <property type="match status" value="1"/>
</dbReference>
<dbReference type="InterPro" id="IPR036770">
    <property type="entry name" value="Ankyrin_rpt-contain_sf"/>
</dbReference>
<evidence type="ECO:0000256" key="3">
    <source>
        <dbReference type="PROSITE-ProRule" id="PRU00023"/>
    </source>
</evidence>
<keyword evidence="4" id="KW-1185">Reference proteome</keyword>
<feature type="repeat" description="ANK" evidence="3">
    <location>
        <begin position="160"/>
        <end position="192"/>
    </location>
</feature>
<evidence type="ECO:0000313" key="4">
    <source>
        <dbReference type="Proteomes" id="UP000085678"/>
    </source>
</evidence>
<dbReference type="AlphaFoldDB" id="A0A1S3JIW0"/>